<evidence type="ECO:0000256" key="3">
    <source>
        <dbReference type="ARBA" id="ARBA00021539"/>
    </source>
</evidence>
<dbReference type="EMBL" id="CP002156">
    <property type="protein sequence ID" value="ADM09777.1"/>
    <property type="molecule type" value="Genomic_DNA"/>
</dbReference>
<keyword evidence="6" id="KW-0997">Cell inner membrane</keyword>
<evidence type="ECO:0000256" key="5">
    <source>
        <dbReference type="ARBA" id="ARBA00022481"/>
    </source>
</evidence>
<dbReference type="OrthoDB" id="9794345at2"/>
<dbReference type="PROSITE" id="PS00409">
    <property type="entry name" value="PROKAR_NTER_METHYL"/>
    <property type="match status" value="1"/>
</dbReference>
<dbReference type="PANTHER" id="PTHR39583">
    <property type="entry name" value="TYPE II SECRETION SYSTEM PROTEIN J-RELATED"/>
    <property type="match status" value="1"/>
</dbReference>
<evidence type="ECO:0000256" key="2">
    <source>
        <dbReference type="ARBA" id="ARBA00011084"/>
    </source>
</evidence>
<dbReference type="NCBIfam" id="TIGR02532">
    <property type="entry name" value="IV_pilin_GFxxxE"/>
    <property type="match status" value="1"/>
</dbReference>
<dbReference type="RefSeq" id="WP_013300751.1">
    <property type="nucleotide sequence ID" value="NC_014414.1"/>
</dbReference>
<keyword evidence="11" id="KW-1185">Reference proteome</keyword>
<evidence type="ECO:0000256" key="4">
    <source>
        <dbReference type="ARBA" id="ARBA00022475"/>
    </source>
</evidence>
<dbReference type="AlphaFoldDB" id="E0TBQ6"/>
<accession>E0TBQ6</accession>
<dbReference type="Pfam" id="PF07963">
    <property type="entry name" value="N_methyl"/>
    <property type="match status" value="1"/>
</dbReference>
<dbReference type="HOGENOM" id="CLU_093850_0_0_5"/>
<dbReference type="NCBIfam" id="TIGR01711">
    <property type="entry name" value="gspJ"/>
    <property type="match status" value="1"/>
</dbReference>
<evidence type="ECO:0000256" key="7">
    <source>
        <dbReference type="ARBA" id="ARBA00022692"/>
    </source>
</evidence>
<gene>
    <name evidence="10" type="ordered locus">PB2503_08609</name>
</gene>
<organism evidence="10 11">
    <name type="scientific">Parvularcula bermudensis (strain ATCC BAA-594 / HTCC2503 / KCTC 12087)</name>
    <dbReference type="NCBI Taxonomy" id="314260"/>
    <lineage>
        <taxon>Bacteria</taxon>
        <taxon>Pseudomonadati</taxon>
        <taxon>Pseudomonadota</taxon>
        <taxon>Alphaproteobacteria</taxon>
        <taxon>Parvularculales</taxon>
        <taxon>Parvularculaceae</taxon>
        <taxon>Parvularcula</taxon>
    </lineage>
</organism>
<comment type="subcellular location">
    <subcellularLocation>
        <location evidence="1">Cell inner membrane</location>
        <topology evidence="1">Single-pass membrane protein</topology>
    </subcellularLocation>
</comment>
<dbReference type="InterPro" id="IPR051621">
    <property type="entry name" value="T2SS_protein_J"/>
</dbReference>
<keyword evidence="4" id="KW-1003">Cell membrane</keyword>
<dbReference type="InterPro" id="IPR012902">
    <property type="entry name" value="N_methyl_site"/>
</dbReference>
<keyword evidence="5" id="KW-0488">Methylation</keyword>
<evidence type="ECO:0000256" key="9">
    <source>
        <dbReference type="ARBA" id="ARBA00023136"/>
    </source>
</evidence>
<evidence type="ECO:0000256" key="1">
    <source>
        <dbReference type="ARBA" id="ARBA00004377"/>
    </source>
</evidence>
<evidence type="ECO:0000313" key="10">
    <source>
        <dbReference type="EMBL" id="ADM09777.1"/>
    </source>
</evidence>
<dbReference type="InterPro" id="IPR010055">
    <property type="entry name" value="T2SS_protein-GspJ"/>
</dbReference>
<dbReference type="eggNOG" id="COG4795">
    <property type="taxonomic scope" value="Bacteria"/>
</dbReference>
<dbReference type="STRING" id="314260.PB2503_08609"/>
<proteinExistence type="inferred from homology"/>
<name>E0TBQ6_PARBH</name>
<dbReference type="Pfam" id="PF11612">
    <property type="entry name" value="T2SSJ"/>
    <property type="match status" value="1"/>
</dbReference>
<reference evidence="10 11" key="2">
    <citation type="journal article" date="2011" name="J. Bacteriol.">
        <title>Complete genome sequence of strain HTCC2503T of Parvularcula bermudensis, the type species of the order "Parvularculales" in the class Alphaproteobacteria.</title>
        <authorList>
            <person name="Oh H.M."/>
            <person name="Kang I."/>
            <person name="Vergin K.L."/>
            <person name="Kang D."/>
            <person name="Rhee K.H."/>
            <person name="Giovannoni S.J."/>
            <person name="Cho J.C."/>
        </authorList>
    </citation>
    <scope>NUCLEOTIDE SEQUENCE [LARGE SCALE GENOMIC DNA]</scope>
    <source>
        <strain evidence="11">ATCC BAA-594 / HTCC2503 / KCTC 12087</strain>
    </source>
</reference>
<comment type="similarity">
    <text evidence="2">Belongs to the GSP J family.</text>
</comment>
<dbReference type="Gene3D" id="3.10.610.10">
    <property type="entry name" value="GSPII I/J protein-like"/>
    <property type="match status" value="1"/>
</dbReference>
<dbReference type="InterPro" id="IPR045584">
    <property type="entry name" value="Pilin-like"/>
</dbReference>
<evidence type="ECO:0000313" key="11">
    <source>
        <dbReference type="Proteomes" id="UP000001302"/>
    </source>
</evidence>
<keyword evidence="8" id="KW-1133">Transmembrane helix</keyword>
<dbReference type="KEGG" id="pbr:PB2503_08609"/>
<keyword evidence="9" id="KW-0472">Membrane</keyword>
<dbReference type="PANTHER" id="PTHR39583:SF2">
    <property type="entry name" value="TYPE II SECRETION SYSTEM PROTEIN J"/>
    <property type="match status" value="1"/>
</dbReference>
<evidence type="ECO:0000256" key="8">
    <source>
        <dbReference type="ARBA" id="ARBA00022989"/>
    </source>
</evidence>
<reference evidence="11" key="1">
    <citation type="submission" date="2010-08" db="EMBL/GenBank/DDBJ databases">
        <title>Genome sequence of Parvularcula bermudensis HTCC2503.</title>
        <authorList>
            <person name="Kang D.-M."/>
            <person name="Oh H.-M."/>
            <person name="Cho J.-C."/>
        </authorList>
    </citation>
    <scope>NUCLEOTIDE SEQUENCE [LARGE SCALE GENOMIC DNA]</scope>
    <source>
        <strain evidence="11">ATCC BAA-594 / HTCC2503 / KCTC 12087</strain>
    </source>
</reference>
<sequence>MTGQRGLTLIELLVALGIFAAISAAMVGTMDLATGAKERTETVAEQLKGVERMRGILRADLQQIVVRPVREPDFAAPVPVILGGLDAQTVFPEGEEGEVVHLAFVTNGWSNPGYREPRASLQRVIYLSRGGRLIRRTRPYLDALRETPSRDQILLSGAEDIAFSFPGATLGTWVPDWSESGSTIQLKAVRVRTVLPELGAIDHQFWVGGG</sequence>
<protein>
    <recommendedName>
        <fullName evidence="3">Type II secretion system protein J</fullName>
    </recommendedName>
</protein>
<dbReference type="GO" id="GO:0015627">
    <property type="term" value="C:type II protein secretion system complex"/>
    <property type="evidence" value="ECO:0007669"/>
    <property type="project" value="InterPro"/>
</dbReference>
<dbReference type="Proteomes" id="UP000001302">
    <property type="component" value="Chromosome"/>
</dbReference>
<keyword evidence="7" id="KW-0812">Transmembrane</keyword>
<evidence type="ECO:0000256" key="6">
    <source>
        <dbReference type="ARBA" id="ARBA00022519"/>
    </source>
</evidence>
<dbReference type="GO" id="GO:0015628">
    <property type="term" value="P:protein secretion by the type II secretion system"/>
    <property type="evidence" value="ECO:0007669"/>
    <property type="project" value="InterPro"/>
</dbReference>
<dbReference type="SUPFAM" id="SSF54523">
    <property type="entry name" value="Pili subunits"/>
    <property type="match status" value="1"/>
</dbReference>
<dbReference type="GO" id="GO:0005886">
    <property type="term" value="C:plasma membrane"/>
    <property type="evidence" value="ECO:0007669"/>
    <property type="project" value="UniProtKB-SubCell"/>
</dbReference>